<gene>
    <name evidence="2" type="ORF">F9B85_06845</name>
</gene>
<evidence type="ECO:0000313" key="2">
    <source>
        <dbReference type="EMBL" id="KAB2952976.1"/>
    </source>
</evidence>
<reference evidence="2 3" key="1">
    <citation type="submission" date="2019-10" db="EMBL/GenBank/DDBJ databases">
        <title>Whole-genome sequence of the extremophile Heliorestis acidaminivorans DSM 24790.</title>
        <authorList>
            <person name="Kyndt J.A."/>
            <person name="Meyer T.E."/>
        </authorList>
    </citation>
    <scope>NUCLEOTIDE SEQUENCE [LARGE SCALE GENOMIC DNA]</scope>
    <source>
        <strain evidence="2 3">DSM 24790</strain>
    </source>
</reference>
<feature type="domain" description="Molybdopterin cofactor biosynthesis MoaD-related C-terminal" evidence="1">
    <location>
        <begin position="19"/>
        <end position="100"/>
    </location>
</feature>
<dbReference type="Pfam" id="PF09189">
    <property type="entry name" value="MoaD_arch"/>
    <property type="match status" value="1"/>
</dbReference>
<dbReference type="OrthoDB" id="1798819at2"/>
<dbReference type="InterPro" id="IPR015272">
    <property type="entry name" value="MoadD_C"/>
</dbReference>
<protein>
    <recommendedName>
        <fullName evidence="1">Molybdopterin cofactor biosynthesis MoaD-related C-terminal domain-containing protein</fullName>
    </recommendedName>
</protein>
<dbReference type="Gene3D" id="3.30.1370.80">
    <property type="entry name" value="Molybdopterin cofactor biosynthesis MoaD-related, C-terminal domain"/>
    <property type="match status" value="1"/>
</dbReference>
<dbReference type="Proteomes" id="UP000468766">
    <property type="component" value="Unassembled WGS sequence"/>
</dbReference>
<organism evidence="2 3">
    <name type="scientific">Heliorestis acidaminivorans</name>
    <dbReference type="NCBI Taxonomy" id="553427"/>
    <lineage>
        <taxon>Bacteria</taxon>
        <taxon>Bacillati</taxon>
        <taxon>Bacillota</taxon>
        <taxon>Clostridia</taxon>
        <taxon>Eubacteriales</taxon>
        <taxon>Heliobacteriaceae</taxon>
        <taxon>Heliorestis</taxon>
    </lineage>
</organism>
<dbReference type="AlphaFoldDB" id="A0A6I0F317"/>
<dbReference type="RefSeq" id="WP_151619636.1">
    <property type="nucleotide sequence ID" value="NZ_WBXO01000004.1"/>
</dbReference>
<name>A0A6I0F317_9FIRM</name>
<dbReference type="InterPro" id="IPR036473">
    <property type="entry name" value="Mopterin_CF_MoaD-rel_C_sf"/>
</dbReference>
<evidence type="ECO:0000259" key="1">
    <source>
        <dbReference type="Pfam" id="PF09189"/>
    </source>
</evidence>
<keyword evidence="3" id="KW-1185">Reference proteome</keyword>
<accession>A0A6I0F317</accession>
<comment type="caution">
    <text evidence="2">The sequence shown here is derived from an EMBL/GenBank/DDBJ whole genome shotgun (WGS) entry which is preliminary data.</text>
</comment>
<proteinExistence type="predicted"/>
<dbReference type="EMBL" id="WBXO01000004">
    <property type="protein sequence ID" value="KAB2952976.1"/>
    <property type="molecule type" value="Genomic_DNA"/>
</dbReference>
<sequence length="100" mass="11127">MQEGVAKNESIEDKGKCKQTLQIQGIAQWELRQILEQLGGIEDKDGNYQSDCWQAVLSDEQKVTIGSLTLQTTTITFSGSRPELEKLLLAFRKKTLRGGG</sequence>
<evidence type="ECO:0000313" key="3">
    <source>
        <dbReference type="Proteomes" id="UP000468766"/>
    </source>
</evidence>